<sequence>MMASSPPWMPRDGGSDDKRHAPATLRNRDAIAAVLAEWLPATGTVLEVASGSGEHVVHFAAAFPTLGWQPSDPDPAGLVSIAAWCADAGLANIAPPLALDASVSGWPIDCADAILCINMVHISPWDASLGLLAGAARLLRTGAPLILYGPYVELNVPTADSNIAFDASLRARDPAWGLRNIDGVKAAAADAGLTFMERRAMPANNLMLLFRRT</sequence>
<organism evidence="2 3">
    <name type="scientific">Sphingopyxis bauzanensis</name>
    <dbReference type="NCBI Taxonomy" id="651663"/>
    <lineage>
        <taxon>Bacteria</taxon>
        <taxon>Pseudomonadati</taxon>
        <taxon>Pseudomonadota</taxon>
        <taxon>Alphaproteobacteria</taxon>
        <taxon>Sphingomonadales</taxon>
        <taxon>Sphingomonadaceae</taxon>
        <taxon>Sphingopyxis</taxon>
    </lineage>
</organism>
<name>A0A246K2U5_9SPHN</name>
<accession>A0A246K2U5</accession>
<dbReference type="Proteomes" id="UP000197361">
    <property type="component" value="Unassembled WGS sequence"/>
</dbReference>
<proteinExistence type="predicted"/>
<dbReference type="PANTHER" id="PTHR20974:SF0">
    <property type="entry name" value="UPF0585 PROTEIN CG18661"/>
    <property type="match status" value="1"/>
</dbReference>
<keyword evidence="2" id="KW-0489">Methyltransferase</keyword>
<dbReference type="GO" id="GO:0032259">
    <property type="term" value="P:methylation"/>
    <property type="evidence" value="ECO:0007669"/>
    <property type="project" value="UniProtKB-KW"/>
</dbReference>
<feature type="region of interest" description="Disordered" evidence="1">
    <location>
        <begin position="1"/>
        <end position="21"/>
    </location>
</feature>
<dbReference type="GO" id="GO:0008168">
    <property type="term" value="F:methyltransferase activity"/>
    <property type="evidence" value="ECO:0007669"/>
    <property type="project" value="UniProtKB-KW"/>
</dbReference>
<dbReference type="Gene3D" id="3.40.50.150">
    <property type="entry name" value="Vaccinia Virus protein VP39"/>
    <property type="match status" value="1"/>
</dbReference>
<dbReference type="OrthoDB" id="5525831at2"/>
<dbReference type="SUPFAM" id="SSF53335">
    <property type="entry name" value="S-adenosyl-L-methionine-dependent methyltransferases"/>
    <property type="match status" value="1"/>
</dbReference>
<evidence type="ECO:0000256" key="1">
    <source>
        <dbReference type="SAM" id="MobiDB-lite"/>
    </source>
</evidence>
<gene>
    <name evidence="2" type="ORF">CDQ92_05415</name>
</gene>
<comment type="caution">
    <text evidence="2">The sequence shown here is derived from an EMBL/GenBank/DDBJ whole genome shotgun (WGS) entry which is preliminary data.</text>
</comment>
<protein>
    <submittedName>
        <fullName evidence="2">SAM-dependent methyltransferase</fullName>
    </submittedName>
</protein>
<dbReference type="InterPro" id="IPR010342">
    <property type="entry name" value="DUF938"/>
</dbReference>
<keyword evidence="2" id="KW-0808">Transferase</keyword>
<dbReference type="PANTHER" id="PTHR20974">
    <property type="entry name" value="UPF0585 PROTEIN CG18661"/>
    <property type="match status" value="1"/>
</dbReference>
<dbReference type="AlphaFoldDB" id="A0A246K2U5"/>
<dbReference type="Pfam" id="PF06080">
    <property type="entry name" value="DUF938"/>
    <property type="match status" value="1"/>
</dbReference>
<dbReference type="EMBL" id="NISK01000001">
    <property type="protein sequence ID" value="OWQ99865.1"/>
    <property type="molecule type" value="Genomic_DNA"/>
</dbReference>
<reference evidence="2 3" key="1">
    <citation type="journal article" date="2010" name="Int. J. Syst. Evol. Microbiol.">
        <title>Sphingopyxis bauzanensis sp. nov., a psychrophilic bacterium isolated from soil.</title>
        <authorList>
            <person name="Zhang D.C."/>
            <person name="Liu H.C."/>
            <person name="Xin Y.H."/>
            <person name="Zhou Y.G."/>
            <person name="Schinner F."/>
            <person name="Margesin R."/>
        </authorList>
    </citation>
    <scope>NUCLEOTIDE SEQUENCE [LARGE SCALE GENOMIC DNA]</scope>
    <source>
        <strain evidence="2 3">DSM 22271</strain>
    </source>
</reference>
<evidence type="ECO:0000313" key="2">
    <source>
        <dbReference type="EMBL" id="OWQ99865.1"/>
    </source>
</evidence>
<evidence type="ECO:0000313" key="3">
    <source>
        <dbReference type="Proteomes" id="UP000197361"/>
    </source>
</evidence>
<dbReference type="InterPro" id="IPR029063">
    <property type="entry name" value="SAM-dependent_MTases_sf"/>
</dbReference>
<keyword evidence="3" id="KW-1185">Reference proteome</keyword>